<dbReference type="Pfam" id="PF12869">
    <property type="entry name" value="tRNA_anti-like"/>
    <property type="match status" value="1"/>
</dbReference>
<dbReference type="EMBL" id="MLJW01000018">
    <property type="protein sequence ID" value="OIR12087.1"/>
    <property type="molecule type" value="Genomic_DNA"/>
</dbReference>
<reference evidence="2" key="1">
    <citation type="submission" date="2016-10" db="EMBL/GenBank/DDBJ databases">
        <title>Sequence of Gallionella enrichment culture.</title>
        <authorList>
            <person name="Poehlein A."/>
            <person name="Muehling M."/>
            <person name="Daniel R."/>
        </authorList>
    </citation>
    <scope>NUCLEOTIDE SEQUENCE</scope>
</reference>
<keyword evidence="1" id="KW-0812">Transmembrane</keyword>
<gene>
    <name evidence="2" type="ORF">GALL_63380</name>
</gene>
<keyword evidence="1" id="KW-0472">Membrane</keyword>
<dbReference type="AlphaFoldDB" id="A0A1J5SUD5"/>
<dbReference type="InterPro" id="IPR024422">
    <property type="entry name" value="Protein_unknown_function_OB"/>
</dbReference>
<name>A0A1J5SUD5_9ZZZZ</name>
<accession>A0A1J5SUD5</accession>
<proteinExistence type="predicted"/>
<keyword evidence="1" id="KW-1133">Transmembrane helix</keyword>
<feature type="transmembrane region" description="Helical" evidence="1">
    <location>
        <begin position="6"/>
        <end position="26"/>
    </location>
</feature>
<protein>
    <submittedName>
        <fullName evidence="2">tRNA_anti-like protein</fullName>
    </submittedName>
</protein>
<evidence type="ECO:0000313" key="2">
    <source>
        <dbReference type="EMBL" id="OIR12087.1"/>
    </source>
</evidence>
<organism evidence="2">
    <name type="scientific">mine drainage metagenome</name>
    <dbReference type="NCBI Taxonomy" id="410659"/>
    <lineage>
        <taxon>unclassified sequences</taxon>
        <taxon>metagenomes</taxon>
        <taxon>ecological metagenomes</taxon>
    </lineage>
</organism>
<sequence length="137" mass="15063">MKKKIILSTLAVFATAILAVWFFVFFKPTHFKRDVADEKGIVVSAKDIVKEFQTNEAASNKKYINNAVEITGEVTDVKKDQTGKTTLVIKSDDAFSNVFVTLKQSDKQPQTGSTITIKGICTGFLSDVVVIDAIITK</sequence>
<comment type="caution">
    <text evidence="2">The sequence shown here is derived from an EMBL/GenBank/DDBJ whole genome shotgun (WGS) entry which is preliminary data.</text>
</comment>
<evidence type="ECO:0000256" key="1">
    <source>
        <dbReference type="SAM" id="Phobius"/>
    </source>
</evidence>